<keyword evidence="1" id="KW-1133">Transmembrane helix</keyword>
<proteinExistence type="predicted"/>
<comment type="caution">
    <text evidence="2">The sequence shown here is derived from an EMBL/GenBank/DDBJ whole genome shotgun (WGS) entry which is preliminary data.</text>
</comment>
<gene>
    <name evidence="2" type="ORF">NST17_13595</name>
</gene>
<name>A0ABU9JZE1_9BACI</name>
<evidence type="ECO:0000256" key="1">
    <source>
        <dbReference type="SAM" id="Phobius"/>
    </source>
</evidence>
<dbReference type="Proteomes" id="UP001459714">
    <property type="component" value="Unassembled WGS sequence"/>
</dbReference>
<evidence type="ECO:0000313" key="3">
    <source>
        <dbReference type="Proteomes" id="UP001459714"/>
    </source>
</evidence>
<keyword evidence="3" id="KW-1185">Reference proteome</keyword>
<sequence>MPLEQELPNLLVTGFIAIVLIIAISTIVLWVKSKGNNTPYLLILLHLLLLSAHSTSL</sequence>
<keyword evidence="1" id="KW-0472">Membrane</keyword>
<keyword evidence="1" id="KW-0812">Transmembrane</keyword>
<dbReference type="EMBL" id="JBBYAK010000001">
    <property type="protein sequence ID" value="MEL3958221.1"/>
    <property type="molecule type" value="Genomic_DNA"/>
</dbReference>
<protein>
    <submittedName>
        <fullName evidence="2">Uncharacterized protein</fullName>
    </submittedName>
</protein>
<feature type="transmembrane region" description="Helical" evidence="1">
    <location>
        <begin position="12"/>
        <end position="31"/>
    </location>
</feature>
<organism evidence="2 3">
    <name type="scientific">Caldifermentibacillus hisashii</name>
    <dbReference type="NCBI Taxonomy" id="996558"/>
    <lineage>
        <taxon>Bacteria</taxon>
        <taxon>Bacillati</taxon>
        <taxon>Bacillota</taxon>
        <taxon>Bacilli</taxon>
        <taxon>Bacillales</taxon>
        <taxon>Bacillaceae</taxon>
        <taxon>Caldifermentibacillus</taxon>
    </lineage>
</organism>
<dbReference type="RefSeq" id="WP_342020437.1">
    <property type="nucleotide sequence ID" value="NZ_JBBYAK010000001.1"/>
</dbReference>
<reference evidence="2 3" key="1">
    <citation type="submission" date="2024-03" db="EMBL/GenBank/DDBJ databases">
        <title>Bacilli Hybrid Assemblies.</title>
        <authorList>
            <person name="Kovac J."/>
        </authorList>
    </citation>
    <scope>NUCLEOTIDE SEQUENCE [LARGE SCALE GENOMIC DNA]</scope>
    <source>
        <strain evidence="2 3">FSL M8-0022</strain>
    </source>
</reference>
<evidence type="ECO:0000313" key="2">
    <source>
        <dbReference type="EMBL" id="MEL3958221.1"/>
    </source>
</evidence>
<accession>A0ABU9JZE1</accession>